<reference evidence="1 2" key="1">
    <citation type="journal article" date="2018" name="Front. Plant Sci.">
        <title>Red Clover (Trifolium pratense) and Zigzag Clover (T. medium) - A Picture of Genomic Similarities and Differences.</title>
        <authorList>
            <person name="Dluhosova J."/>
            <person name="Istvanek J."/>
            <person name="Nedelnik J."/>
            <person name="Repkova J."/>
        </authorList>
    </citation>
    <scope>NUCLEOTIDE SEQUENCE [LARGE SCALE GENOMIC DNA]</scope>
    <source>
        <strain evidence="2">cv. 10/8</strain>
        <tissue evidence="1">Leaf</tissue>
    </source>
</reference>
<keyword evidence="2" id="KW-1185">Reference proteome</keyword>
<dbReference type="Proteomes" id="UP000265520">
    <property type="component" value="Unassembled WGS sequence"/>
</dbReference>
<accession>A0A392S0H8</accession>
<protein>
    <submittedName>
        <fullName evidence="1">Uncharacterized protein</fullName>
    </submittedName>
</protein>
<proteinExistence type="predicted"/>
<organism evidence="1 2">
    <name type="scientific">Trifolium medium</name>
    <dbReference type="NCBI Taxonomy" id="97028"/>
    <lineage>
        <taxon>Eukaryota</taxon>
        <taxon>Viridiplantae</taxon>
        <taxon>Streptophyta</taxon>
        <taxon>Embryophyta</taxon>
        <taxon>Tracheophyta</taxon>
        <taxon>Spermatophyta</taxon>
        <taxon>Magnoliopsida</taxon>
        <taxon>eudicotyledons</taxon>
        <taxon>Gunneridae</taxon>
        <taxon>Pentapetalae</taxon>
        <taxon>rosids</taxon>
        <taxon>fabids</taxon>
        <taxon>Fabales</taxon>
        <taxon>Fabaceae</taxon>
        <taxon>Papilionoideae</taxon>
        <taxon>50 kb inversion clade</taxon>
        <taxon>NPAAA clade</taxon>
        <taxon>Hologalegina</taxon>
        <taxon>IRL clade</taxon>
        <taxon>Trifolieae</taxon>
        <taxon>Trifolium</taxon>
    </lineage>
</organism>
<dbReference type="EMBL" id="LXQA010301127">
    <property type="protein sequence ID" value="MCI42159.1"/>
    <property type="molecule type" value="Genomic_DNA"/>
</dbReference>
<name>A0A392S0H8_9FABA</name>
<evidence type="ECO:0000313" key="1">
    <source>
        <dbReference type="EMBL" id="MCI42159.1"/>
    </source>
</evidence>
<sequence length="46" mass="4981">MHMNLFNLVEGGDVATTGGRSHHQPMVLHFADLEEQEKKGGEAGFG</sequence>
<dbReference type="AlphaFoldDB" id="A0A392S0H8"/>
<evidence type="ECO:0000313" key="2">
    <source>
        <dbReference type="Proteomes" id="UP000265520"/>
    </source>
</evidence>
<comment type="caution">
    <text evidence="1">The sequence shown here is derived from an EMBL/GenBank/DDBJ whole genome shotgun (WGS) entry which is preliminary data.</text>
</comment>
<feature type="non-terminal residue" evidence="1">
    <location>
        <position position="46"/>
    </location>
</feature>